<accession>A0ABR2KJG9</accession>
<dbReference type="InterPro" id="IPR000408">
    <property type="entry name" value="Reg_chr_condens"/>
</dbReference>
<dbReference type="InterPro" id="IPR009091">
    <property type="entry name" value="RCC1/BLIP-II"/>
</dbReference>
<dbReference type="PANTHER" id="PTHR45982:SF1">
    <property type="entry name" value="REGULATOR OF CHROMOSOME CONDENSATION"/>
    <property type="match status" value="1"/>
</dbReference>
<dbReference type="Pfam" id="PF00415">
    <property type="entry name" value="RCC1"/>
    <property type="match status" value="1"/>
</dbReference>
<dbReference type="SUPFAM" id="SSF50985">
    <property type="entry name" value="RCC1/BLIP-II"/>
    <property type="match status" value="1"/>
</dbReference>
<gene>
    <name evidence="2" type="ORF">M9Y10_028492</name>
</gene>
<dbReference type="Proteomes" id="UP001470230">
    <property type="component" value="Unassembled WGS sequence"/>
</dbReference>
<evidence type="ECO:0000313" key="2">
    <source>
        <dbReference type="EMBL" id="KAK8891284.1"/>
    </source>
</evidence>
<organism evidence="2 3">
    <name type="scientific">Tritrichomonas musculus</name>
    <dbReference type="NCBI Taxonomy" id="1915356"/>
    <lineage>
        <taxon>Eukaryota</taxon>
        <taxon>Metamonada</taxon>
        <taxon>Parabasalia</taxon>
        <taxon>Tritrichomonadida</taxon>
        <taxon>Tritrichomonadidae</taxon>
        <taxon>Tritrichomonas</taxon>
    </lineage>
</organism>
<dbReference type="Gene3D" id="2.130.10.30">
    <property type="entry name" value="Regulator of chromosome condensation 1/beta-lactamase-inhibitor protein II"/>
    <property type="match status" value="2"/>
</dbReference>
<name>A0ABR2KJG9_9EUKA</name>
<evidence type="ECO:0000313" key="3">
    <source>
        <dbReference type="Proteomes" id="UP001470230"/>
    </source>
</evidence>
<protein>
    <submittedName>
        <fullName evidence="2">Uncharacterized protein</fullName>
    </submittedName>
</protein>
<dbReference type="PROSITE" id="PS50012">
    <property type="entry name" value="RCC1_3"/>
    <property type="match status" value="1"/>
</dbReference>
<comment type="caution">
    <text evidence="2">The sequence shown here is derived from an EMBL/GenBank/DDBJ whole genome shotgun (WGS) entry which is preliminary data.</text>
</comment>
<sequence>METNYAVLGCGTSNLGQIGQASDTAIPTSIMAKDVKDVYSGSWTSIFINQNNNVSFLGCNKDGQIPFAQTAIVNSRLYPQNMSEIHRNQIASGDFFTVLIDSKNALNAYGKITIPDQMKEAKYSKVFAKFDWLVCISTDNKLIVYFTNQTSKNPVFINLSNDEGNFIENINIITSYTESKIAILTKSGNLYIYDNHNNHEENTVLSPIFDKIVSVASTRLHSILLKSDGRVFESIDNKLILITGYDGLPISLFAGGASLGLITLQGDCYMWGCGTHGQLGNGSFLNAAYPQKVIMEDKKVVAAVAGEEHTLFLTVMTNQFAVILPELMKNEVIPYAVSLSETIPYGFVPPEFDVKF</sequence>
<evidence type="ECO:0000256" key="1">
    <source>
        <dbReference type="PROSITE-ProRule" id="PRU00235"/>
    </source>
</evidence>
<proteinExistence type="predicted"/>
<feature type="repeat" description="RCC1" evidence="1">
    <location>
        <begin position="266"/>
        <end position="316"/>
    </location>
</feature>
<dbReference type="InterPro" id="IPR051553">
    <property type="entry name" value="Ran_GTPase-activating"/>
</dbReference>
<dbReference type="EMBL" id="JAPFFF010000004">
    <property type="protein sequence ID" value="KAK8891284.1"/>
    <property type="molecule type" value="Genomic_DNA"/>
</dbReference>
<dbReference type="PANTHER" id="PTHR45982">
    <property type="entry name" value="REGULATOR OF CHROMOSOME CONDENSATION"/>
    <property type="match status" value="1"/>
</dbReference>
<reference evidence="2 3" key="1">
    <citation type="submission" date="2024-04" db="EMBL/GenBank/DDBJ databases">
        <title>Tritrichomonas musculus Genome.</title>
        <authorList>
            <person name="Alves-Ferreira E."/>
            <person name="Grigg M."/>
            <person name="Lorenzi H."/>
            <person name="Galac M."/>
        </authorList>
    </citation>
    <scope>NUCLEOTIDE SEQUENCE [LARGE SCALE GENOMIC DNA]</scope>
    <source>
        <strain evidence="2 3">EAF2021</strain>
    </source>
</reference>
<keyword evidence="3" id="KW-1185">Reference proteome</keyword>